<dbReference type="EMBL" id="SNRX01000008">
    <property type="protein sequence ID" value="KAA6302293.1"/>
    <property type="molecule type" value="Genomic_DNA"/>
</dbReference>
<name>A0A5M8P1I2_9BACT</name>
<dbReference type="Proteomes" id="UP000324575">
    <property type="component" value="Unassembled WGS sequence"/>
</dbReference>
<evidence type="ECO:0000313" key="1">
    <source>
        <dbReference type="EMBL" id="KAA6302293.1"/>
    </source>
</evidence>
<evidence type="ECO:0000313" key="2">
    <source>
        <dbReference type="Proteomes" id="UP000324575"/>
    </source>
</evidence>
<evidence type="ECO:0008006" key="3">
    <source>
        <dbReference type="Google" id="ProtNLM"/>
    </source>
</evidence>
<feature type="non-terminal residue" evidence="1">
    <location>
        <position position="1"/>
    </location>
</feature>
<reference evidence="1 2" key="1">
    <citation type="submission" date="2019-03" db="EMBL/GenBank/DDBJ databases">
        <title>Single cell metagenomics reveals metabolic interactions within the superorganism composed of flagellate Streblomastix strix and complex community of Bacteroidetes bacteria on its surface.</title>
        <authorList>
            <person name="Treitli S.C."/>
            <person name="Kolisko M."/>
            <person name="Husnik F."/>
            <person name="Keeling P."/>
            <person name="Hampl V."/>
        </authorList>
    </citation>
    <scope>NUCLEOTIDE SEQUENCE [LARGE SCALE GENOMIC DNA]</scope>
    <source>
        <strain evidence="1">St1</strain>
    </source>
</reference>
<protein>
    <recommendedName>
        <fullName evidence="3">Fibronectin type-III domain-containing protein</fullName>
    </recommendedName>
</protein>
<dbReference type="InterPro" id="IPR013783">
    <property type="entry name" value="Ig-like_fold"/>
</dbReference>
<dbReference type="AlphaFoldDB" id="A0A5M8P1I2"/>
<accession>A0A5M8P1I2</accession>
<gene>
    <name evidence="1" type="ORF">EZS26_001406</name>
</gene>
<organism evidence="1 2">
    <name type="scientific">Candidatus Ordinivivax streblomastigis</name>
    <dbReference type="NCBI Taxonomy" id="2540710"/>
    <lineage>
        <taxon>Bacteria</taxon>
        <taxon>Pseudomonadati</taxon>
        <taxon>Bacteroidota</taxon>
        <taxon>Bacteroidia</taxon>
        <taxon>Bacteroidales</taxon>
        <taxon>Candidatus Ordinivivax</taxon>
    </lineage>
</organism>
<sequence length="187" mass="19953">EDVTNIPPTTPTNFQASLVEGKLNLTWDAASDDRLMEDALTYNVFVKNNATNKIFPLIPANIASGQLKAFTDLQVATHRTDFSIDIDADATYTVGVQSIDNGFAASPFATLVVNETNGVQAVASDSKTSIKINGQSILVTSVQEANVVVTDLLGRTVKTGKTNATIQLSNRGTYLVTAGTKTFKIIL</sequence>
<proteinExistence type="predicted"/>
<comment type="caution">
    <text evidence="1">The sequence shown here is derived from an EMBL/GenBank/DDBJ whole genome shotgun (WGS) entry which is preliminary data.</text>
</comment>
<dbReference type="Gene3D" id="2.60.40.10">
    <property type="entry name" value="Immunoglobulins"/>
    <property type="match status" value="1"/>
</dbReference>